<dbReference type="SUPFAM" id="SSF53756">
    <property type="entry name" value="UDP-Glycosyltransferase/glycogen phosphorylase"/>
    <property type="match status" value="1"/>
</dbReference>
<feature type="compositionally biased region" description="Basic and acidic residues" evidence="1">
    <location>
        <begin position="349"/>
        <end position="371"/>
    </location>
</feature>
<evidence type="ECO:0000313" key="4">
    <source>
        <dbReference type="Proteomes" id="UP000319342"/>
    </source>
</evidence>
<dbReference type="Proteomes" id="UP000319342">
    <property type="component" value="Chromosome"/>
</dbReference>
<dbReference type="AlphaFoldDB" id="A0A518D162"/>
<organism evidence="3 4">
    <name type="scientific">Rohdeia mirabilis</name>
    <dbReference type="NCBI Taxonomy" id="2528008"/>
    <lineage>
        <taxon>Bacteria</taxon>
        <taxon>Pseudomonadati</taxon>
        <taxon>Planctomycetota</taxon>
        <taxon>Planctomycetia</taxon>
        <taxon>Planctomycetia incertae sedis</taxon>
        <taxon>Rohdeia</taxon>
    </lineage>
</organism>
<feature type="region of interest" description="Disordered" evidence="1">
    <location>
        <begin position="343"/>
        <end position="371"/>
    </location>
</feature>
<evidence type="ECO:0000313" key="3">
    <source>
        <dbReference type="EMBL" id="QDU85228.1"/>
    </source>
</evidence>
<accession>A0A518D162</accession>
<proteinExistence type="predicted"/>
<dbReference type="InterPro" id="IPR055259">
    <property type="entry name" value="YkvP/CgeB_Glyco_trans-like"/>
</dbReference>
<keyword evidence="4" id="KW-1185">Reference proteome</keyword>
<dbReference type="Pfam" id="PF13524">
    <property type="entry name" value="Glyco_trans_1_2"/>
    <property type="match status" value="1"/>
</dbReference>
<dbReference type="OrthoDB" id="110463at2"/>
<dbReference type="EMBL" id="CP036290">
    <property type="protein sequence ID" value="QDU85228.1"/>
    <property type="molecule type" value="Genomic_DNA"/>
</dbReference>
<protein>
    <recommendedName>
        <fullName evidence="2">Spore protein YkvP/CgeB glycosyl transferase-like domain-containing protein</fullName>
    </recommendedName>
</protein>
<gene>
    <name evidence="3" type="ORF">Pla163_23560</name>
</gene>
<name>A0A518D162_9BACT</name>
<dbReference type="RefSeq" id="WP_145188201.1">
    <property type="nucleotide sequence ID" value="NZ_CP036290.1"/>
</dbReference>
<reference evidence="3 4" key="1">
    <citation type="submission" date="2019-02" db="EMBL/GenBank/DDBJ databases">
        <title>Deep-cultivation of Planctomycetes and their phenomic and genomic characterization uncovers novel biology.</title>
        <authorList>
            <person name="Wiegand S."/>
            <person name="Jogler M."/>
            <person name="Boedeker C."/>
            <person name="Pinto D."/>
            <person name="Vollmers J."/>
            <person name="Rivas-Marin E."/>
            <person name="Kohn T."/>
            <person name="Peeters S.H."/>
            <person name="Heuer A."/>
            <person name="Rast P."/>
            <person name="Oberbeckmann S."/>
            <person name="Bunk B."/>
            <person name="Jeske O."/>
            <person name="Meyerdierks A."/>
            <person name="Storesund J.E."/>
            <person name="Kallscheuer N."/>
            <person name="Luecker S."/>
            <person name="Lage O.M."/>
            <person name="Pohl T."/>
            <person name="Merkel B.J."/>
            <person name="Hornburger P."/>
            <person name="Mueller R.-W."/>
            <person name="Bruemmer F."/>
            <person name="Labrenz M."/>
            <person name="Spormann A.M."/>
            <person name="Op den Camp H."/>
            <person name="Overmann J."/>
            <person name="Amann R."/>
            <person name="Jetten M.S.M."/>
            <person name="Mascher T."/>
            <person name="Medema M.H."/>
            <person name="Devos D.P."/>
            <person name="Kaster A.-K."/>
            <person name="Ovreas L."/>
            <person name="Rohde M."/>
            <person name="Galperin M.Y."/>
            <person name="Jogler C."/>
        </authorList>
    </citation>
    <scope>NUCLEOTIDE SEQUENCE [LARGE SCALE GENOMIC DNA]</scope>
    <source>
        <strain evidence="3 4">Pla163</strain>
    </source>
</reference>
<feature type="domain" description="Spore protein YkvP/CgeB glycosyl transferase-like" evidence="2">
    <location>
        <begin position="203"/>
        <end position="339"/>
    </location>
</feature>
<sequence>MDILYVGELTPNTRCEQRLRVFRDLGHDVTALPFRSILDGPHQERRLPPVPRVMNKLGFPLDSENVNTALVNMATRSRFDLLWVEKAPVLRAHAIESFARLQPQARLVYFSEDDMALRHNGSFWFRGALPLYDVVVTTKLRNLVDGELEALGAQRVVYEPKTFDPKLHRPIDVDANTTEKFGADVLFVGTYERERAASCLNLARAGISVRVFGMGWQRFGESHPNLRVEGRAIGGDDYVAALCSSKIALGFLRRASRDEHTDRSVEIPACGGFMLAERSSEHLELFRDHREAVFFDGDDELIGHVERYLGDDEARRSIAAAGRRRCLDSGYDHASACRRMLAAASGAPHRSERDARPVAGERHSTTSREVA</sequence>
<evidence type="ECO:0000256" key="1">
    <source>
        <dbReference type="SAM" id="MobiDB-lite"/>
    </source>
</evidence>
<evidence type="ECO:0000259" key="2">
    <source>
        <dbReference type="Pfam" id="PF13524"/>
    </source>
</evidence>